<protein>
    <submittedName>
        <fullName evidence="1">Uncharacterized protein</fullName>
    </submittedName>
</protein>
<dbReference type="EMBL" id="UGYW01000002">
    <property type="protein sequence ID" value="SUJ01085.1"/>
    <property type="molecule type" value="Genomic_DNA"/>
</dbReference>
<dbReference type="AlphaFoldDB" id="A0A380BHL0"/>
<evidence type="ECO:0000313" key="1">
    <source>
        <dbReference type="EMBL" id="SUJ01085.1"/>
    </source>
</evidence>
<accession>A0A380BHL0</accession>
<reference evidence="1 2" key="1">
    <citation type="submission" date="2018-06" db="EMBL/GenBank/DDBJ databases">
        <authorList>
            <consortium name="Pathogen Informatics"/>
            <person name="Doyle S."/>
        </authorList>
    </citation>
    <scope>NUCLEOTIDE SEQUENCE [LARGE SCALE GENOMIC DNA]</scope>
    <source>
        <strain evidence="1 2">NCTC11388</strain>
    </source>
</reference>
<evidence type="ECO:0000313" key="2">
    <source>
        <dbReference type="Proteomes" id="UP000254893"/>
    </source>
</evidence>
<name>A0A380BHL0_SPHSI</name>
<dbReference type="Proteomes" id="UP000254893">
    <property type="component" value="Unassembled WGS sequence"/>
</dbReference>
<gene>
    <name evidence="1" type="ORF">NCTC11388_00687</name>
</gene>
<sequence length="60" mass="7168">MLSFLPSAGYQNVSQFCIVINPKTKLEQIYEKFTLRQKSYYITPNHNHYDYGIFITWTTD</sequence>
<proteinExistence type="predicted"/>
<organism evidence="1 2">
    <name type="scientific">Sphingobacterium spiritivorum</name>
    <name type="common">Flavobacterium spiritivorum</name>
    <dbReference type="NCBI Taxonomy" id="258"/>
    <lineage>
        <taxon>Bacteria</taxon>
        <taxon>Pseudomonadati</taxon>
        <taxon>Bacteroidota</taxon>
        <taxon>Sphingobacteriia</taxon>
        <taxon>Sphingobacteriales</taxon>
        <taxon>Sphingobacteriaceae</taxon>
        <taxon>Sphingobacterium</taxon>
    </lineage>
</organism>